<sequence length="211" mass="20902">MELSVLAAFAVVAFTLVVVPGPDWAYVLAAGARDHVVVPAVGGILIGYAAVTAVVVAGVGTLVAAAPAALAVLTLAGAGYVGYLGVRVLRAPAGFEAAAEGSSPTASVFSYLARGAGVSASNPKGLLIFLAILPQFTRASSSWPIAAQMTALAGVFLLACALVYLTVGHAANRVLGSRPGLATVTTRISGVAMILIGLGLIAEQGVHLLAA</sequence>
<proteinExistence type="predicted"/>
<evidence type="ECO:0000256" key="2">
    <source>
        <dbReference type="ARBA" id="ARBA00022475"/>
    </source>
</evidence>
<accession>A0A1X1RLE6</accession>
<dbReference type="AlphaFoldDB" id="A0A1X1RLE6"/>
<comment type="subcellular location">
    <subcellularLocation>
        <location evidence="1">Cell membrane</location>
        <topology evidence="1">Multi-pass membrane protein</topology>
    </subcellularLocation>
</comment>
<dbReference type="PANTHER" id="PTHR30086">
    <property type="entry name" value="ARGININE EXPORTER PROTEIN ARGO"/>
    <property type="match status" value="1"/>
</dbReference>
<evidence type="ECO:0000313" key="6">
    <source>
        <dbReference type="EMBL" id="ORV08495.1"/>
    </source>
</evidence>
<evidence type="ECO:0000256" key="3">
    <source>
        <dbReference type="ARBA" id="ARBA00022692"/>
    </source>
</evidence>
<evidence type="ECO:0000256" key="1">
    <source>
        <dbReference type="ARBA" id="ARBA00004651"/>
    </source>
</evidence>
<keyword evidence="4" id="KW-1133">Transmembrane helix</keyword>
<gene>
    <name evidence="6" type="ORF">AWC04_02120</name>
</gene>
<dbReference type="PANTHER" id="PTHR30086:SF20">
    <property type="entry name" value="ARGININE EXPORTER PROTEIN ARGO-RELATED"/>
    <property type="match status" value="1"/>
</dbReference>
<dbReference type="STRING" id="1793.AWC04_02120"/>
<reference evidence="6 7" key="1">
    <citation type="submission" date="2016-01" db="EMBL/GenBank/DDBJ databases">
        <title>The new phylogeny of the genus Mycobacterium.</title>
        <authorList>
            <person name="Tarcisio F."/>
            <person name="Conor M."/>
            <person name="Antonella G."/>
            <person name="Elisabetta G."/>
            <person name="Giulia F.S."/>
            <person name="Sara T."/>
            <person name="Anna F."/>
            <person name="Clotilde B."/>
            <person name="Roberto B."/>
            <person name="Veronica D.S."/>
            <person name="Fabio R."/>
            <person name="Monica P."/>
            <person name="Olivier J."/>
            <person name="Enrico T."/>
            <person name="Nicola S."/>
        </authorList>
    </citation>
    <scope>NUCLEOTIDE SEQUENCE [LARGE SCALE GENOMIC DNA]</scope>
    <source>
        <strain evidence="6 7">DSM 44179</strain>
    </source>
</reference>
<dbReference type="GO" id="GO:0015171">
    <property type="term" value="F:amino acid transmembrane transporter activity"/>
    <property type="evidence" value="ECO:0007669"/>
    <property type="project" value="TreeGrafter"/>
</dbReference>
<evidence type="ECO:0000313" key="7">
    <source>
        <dbReference type="Proteomes" id="UP000193484"/>
    </source>
</evidence>
<organism evidence="6 7">
    <name type="scientific">Mycolicibacterium fallax</name>
    <name type="common">Mycobacterium fallax</name>
    <dbReference type="NCBI Taxonomy" id="1793"/>
    <lineage>
        <taxon>Bacteria</taxon>
        <taxon>Bacillati</taxon>
        <taxon>Actinomycetota</taxon>
        <taxon>Actinomycetes</taxon>
        <taxon>Mycobacteriales</taxon>
        <taxon>Mycobacteriaceae</taxon>
        <taxon>Mycolicibacterium</taxon>
    </lineage>
</organism>
<keyword evidence="3" id="KW-0812">Transmembrane</keyword>
<dbReference type="GO" id="GO:0005886">
    <property type="term" value="C:plasma membrane"/>
    <property type="evidence" value="ECO:0007669"/>
    <property type="project" value="UniProtKB-SubCell"/>
</dbReference>
<dbReference type="Proteomes" id="UP000193484">
    <property type="component" value="Unassembled WGS sequence"/>
</dbReference>
<dbReference type="OrthoDB" id="9784202at2"/>
<evidence type="ECO:0000256" key="5">
    <source>
        <dbReference type="ARBA" id="ARBA00023136"/>
    </source>
</evidence>
<evidence type="ECO:0000256" key="4">
    <source>
        <dbReference type="ARBA" id="ARBA00022989"/>
    </source>
</evidence>
<keyword evidence="7" id="KW-1185">Reference proteome</keyword>
<keyword evidence="2" id="KW-1003">Cell membrane</keyword>
<dbReference type="Pfam" id="PF01810">
    <property type="entry name" value="LysE"/>
    <property type="match status" value="1"/>
</dbReference>
<dbReference type="InterPro" id="IPR001123">
    <property type="entry name" value="LeuE-type"/>
</dbReference>
<keyword evidence="5" id="KW-0472">Membrane</keyword>
<comment type="caution">
    <text evidence="6">The sequence shown here is derived from an EMBL/GenBank/DDBJ whole genome shotgun (WGS) entry which is preliminary data.</text>
</comment>
<protein>
    <submittedName>
        <fullName evidence="6">Uncharacterized protein</fullName>
    </submittedName>
</protein>
<dbReference type="EMBL" id="LQOJ01000015">
    <property type="protein sequence ID" value="ORV08495.1"/>
    <property type="molecule type" value="Genomic_DNA"/>
</dbReference>
<name>A0A1X1RLE6_MYCFA</name>
<dbReference type="RefSeq" id="WP_109750375.1">
    <property type="nucleotide sequence ID" value="NZ_AP022603.1"/>
</dbReference>